<dbReference type="RefSeq" id="WP_387718594.1">
    <property type="nucleotide sequence ID" value="NZ_JBIAPI010000003.1"/>
</dbReference>
<comment type="caution">
    <text evidence="2">The sequence shown here is derived from an EMBL/GenBank/DDBJ whole genome shotgun (WGS) entry which is preliminary data.</text>
</comment>
<protein>
    <submittedName>
        <fullName evidence="2">Uncharacterized protein</fullName>
    </submittedName>
</protein>
<organism evidence="2 3">
    <name type="scientific">Nocardia suismassiliense</name>
    <dbReference type="NCBI Taxonomy" id="2077092"/>
    <lineage>
        <taxon>Bacteria</taxon>
        <taxon>Bacillati</taxon>
        <taxon>Actinomycetota</taxon>
        <taxon>Actinomycetes</taxon>
        <taxon>Mycobacteriales</taxon>
        <taxon>Nocardiaceae</taxon>
        <taxon>Nocardia</taxon>
    </lineage>
</organism>
<reference evidence="2 3" key="1">
    <citation type="submission" date="2024-10" db="EMBL/GenBank/DDBJ databases">
        <title>The Natural Products Discovery Center: Release of the First 8490 Sequenced Strains for Exploring Actinobacteria Biosynthetic Diversity.</title>
        <authorList>
            <person name="Kalkreuter E."/>
            <person name="Kautsar S.A."/>
            <person name="Yang D."/>
            <person name="Bader C.D."/>
            <person name="Teijaro C.N."/>
            <person name="Fluegel L."/>
            <person name="Davis C.M."/>
            <person name="Simpson J.R."/>
            <person name="Lauterbach L."/>
            <person name="Steele A.D."/>
            <person name="Gui C."/>
            <person name="Meng S."/>
            <person name="Li G."/>
            <person name="Viehrig K."/>
            <person name="Ye F."/>
            <person name="Su P."/>
            <person name="Kiefer A.F."/>
            <person name="Nichols A."/>
            <person name="Cepeda A.J."/>
            <person name="Yan W."/>
            <person name="Fan B."/>
            <person name="Jiang Y."/>
            <person name="Adhikari A."/>
            <person name="Zheng C.-J."/>
            <person name="Schuster L."/>
            <person name="Cowan T.M."/>
            <person name="Smanski M.J."/>
            <person name="Chevrette M.G."/>
            <person name="De Carvalho L.P.S."/>
            <person name="Shen B."/>
        </authorList>
    </citation>
    <scope>NUCLEOTIDE SEQUENCE [LARGE SCALE GENOMIC DNA]</scope>
    <source>
        <strain evidence="2 3">NPDC003040</strain>
    </source>
</reference>
<name>A0ABW6QUN6_9NOCA</name>
<evidence type="ECO:0000256" key="1">
    <source>
        <dbReference type="SAM" id="MobiDB-lite"/>
    </source>
</evidence>
<evidence type="ECO:0000313" key="2">
    <source>
        <dbReference type="EMBL" id="MFF3224629.1"/>
    </source>
</evidence>
<accession>A0ABW6QUN6</accession>
<sequence length="139" mass="15515">MGALSRRTQPLLADVLPMKFSTEPLLPEQFRRLPSGVRLRLAAPRRRAAAAGAAQDFSCIVSPLRIAVHDREEPRDQPHRTVVLQPPGEPGEPTDTDERSSDACDYLKHAYQPYGRYKQRSNRKILAFEIAAVAAEQLA</sequence>
<dbReference type="Proteomes" id="UP001601948">
    <property type="component" value="Unassembled WGS sequence"/>
</dbReference>
<keyword evidence="3" id="KW-1185">Reference proteome</keyword>
<feature type="region of interest" description="Disordered" evidence="1">
    <location>
        <begin position="70"/>
        <end position="101"/>
    </location>
</feature>
<feature type="compositionally biased region" description="Basic and acidic residues" evidence="1">
    <location>
        <begin position="70"/>
        <end position="79"/>
    </location>
</feature>
<evidence type="ECO:0000313" key="3">
    <source>
        <dbReference type="Proteomes" id="UP001601948"/>
    </source>
</evidence>
<proteinExistence type="predicted"/>
<dbReference type="EMBL" id="JBIAPI010000003">
    <property type="protein sequence ID" value="MFF3224629.1"/>
    <property type="molecule type" value="Genomic_DNA"/>
</dbReference>
<gene>
    <name evidence="2" type="ORF">ACFYV7_17685</name>
</gene>